<feature type="domain" description="Calponin-homology (CH)" evidence="1">
    <location>
        <begin position="23"/>
        <end position="131"/>
    </location>
</feature>
<evidence type="ECO:0000313" key="3">
    <source>
        <dbReference type="Proteomes" id="UP001249851"/>
    </source>
</evidence>
<dbReference type="PRINTS" id="PR00888">
    <property type="entry name" value="SM22CALPONIN"/>
</dbReference>
<dbReference type="Proteomes" id="UP001249851">
    <property type="component" value="Unassembled WGS sequence"/>
</dbReference>
<dbReference type="Gene3D" id="1.10.418.10">
    <property type="entry name" value="Calponin-like domain"/>
    <property type="match status" value="1"/>
</dbReference>
<dbReference type="EMBL" id="JARQWQ010000007">
    <property type="protein sequence ID" value="KAK2570709.1"/>
    <property type="molecule type" value="Genomic_DNA"/>
</dbReference>
<evidence type="ECO:0000313" key="2">
    <source>
        <dbReference type="EMBL" id="KAK2570709.1"/>
    </source>
</evidence>
<gene>
    <name evidence="2" type="ORF">P5673_004399</name>
</gene>
<dbReference type="InterPro" id="IPR003096">
    <property type="entry name" value="SM22_calponin"/>
</dbReference>
<sequence>MANRPFHPSSAGSESKMATKWDKETAKDVCAWIQRATGAIVPSDDPIDFAEALKNGQTLCQLANKIQPGYIKKINKMKTPFMMMENIGWFSDFVRAFGVQQEYGFVTVDLFEKQNVIQVLIALKWLKIEAEKKGIKL</sequence>
<dbReference type="GO" id="GO:0051015">
    <property type="term" value="F:actin filament binding"/>
    <property type="evidence" value="ECO:0007669"/>
    <property type="project" value="TreeGrafter"/>
</dbReference>
<accession>A0AAD9VDU3</accession>
<dbReference type="Pfam" id="PF00307">
    <property type="entry name" value="CH"/>
    <property type="match status" value="1"/>
</dbReference>
<dbReference type="GO" id="GO:0007015">
    <property type="term" value="P:actin filament organization"/>
    <property type="evidence" value="ECO:0007669"/>
    <property type="project" value="TreeGrafter"/>
</dbReference>
<comment type="caution">
    <text evidence="2">The sequence shown here is derived from an EMBL/GenBank/DDBJ whole genome shotgun (WGS) entry which is preliminary data.</text>
</comment>
<dbReference type="PANTHER" id="PTHR47385:SF14">
    <property type="entry name" value="TRANSGELIN"/>
    <property type="match status" value="1"/>
</dbReference>
<protein>
    <submittedName>
        <fullName evidence="2">Calponin-3</fullName>
    </submittedName>
</protein>
<dbReference type="InterPro" id="IPR036872">
    <property type="entry name" value="CH_dom_sf"/>
</dbReference>
<dbReference type="GO" id="GO:0015629">
    <property type="term" value="C:actin cytoskeleton"/>
    <property type="evidence" value="ECO:0007669"/>
    <property type="project" value="TreeGrafter"/>
</dbReference>
<dbReference type="InterPro" id="IPR001715">
    <property type="entry name" value="CH_dom"/>
</dbReference>
<dbReference type="SUPFAM" id="SSF47576">
    <property type="entry name" value="Calponin-homology domain, CH-domain"/>
    <property type="match status" value="1"/>
</dbReference>
<reference evidence="2" key="2">
    <citation type="journal article" date="2023" name="Science">
        <title>Genomic signatures of disease resistance in endangered staghorn corals.</title>
        <authorList>
            <person name="Vollmer S.V."/>
            <person name="Selwyn J.D."/>
            <person name="Despard B.A."/>
            <person name="Roesel C.L."/>
        </authorList>
    </citation>
    <scope>NUCLEOTIDE SEQUENCE</scope>
    <source>
        <strain evidence="2">K2</strain>
    </source>
</reference>
<reference evidence="2" key="1">
    <citation type="journal article" date="2023" name="G3 (Bethesda)">
        <title>Whole genome assembly and annotation of the endangered Caribbean coral Acropora cervicornis.</title>
        <authorList>
            <person name="Selwyn J.D."/>
            <person name="Vollmer S.V."/>
        </authorList>
    </citation>
    <scope>NUCLEOTIDE SEQUENCE</scope>
    <source>
        <strain evidence="2">K2</strain>
    </source>
</reference>
<dbReference type="SMART" id="SM00033">
    <property type="entry name" value="CH"/>
    <property type="match status" value="1"/>
</dbReference>
<dbReference type="AlphaFoldDB" id="A0AAD9VDU3"/>
<organism evidence="2 3">
    <name type="scientific">Acropora cervicornis</name>
    <name type="common">Staghorn coral</name>
    <dbReference type="NCBI Taxonomy" id="6130"/>
    <lineage>
        <taxon>Eukaryota</taxon>
        <taxon>Metazoa</taxon>
        <taxon>Cnidaria</taxon>
        <taxon>Anthozoa</taxon>
        <taxon>Hexacorallia</taxon>
        <taxon>Scleractinia</taxon>
        <taxon>Astrocoeniina</taxon>
        <taxon>Acroporidae</taxon>
        <taxon>Acropora</taxon>
    </lineage>
</organism>
<name>A0AAD9VDU3_ACRCE</name>
<proteinExistence type="predicted"/>
<evidence type="ECO:0000259" key="1">
    <source>
        <dbReference type="PROSITE" id="PS50021"/>
    </source>
</evidence>
<dbReference type="InterPro" id="IPR050606">
    <property type="entry name" value="Calponin-like"/>
</dbReference>
<keyword evidence="3" id="KW-1185">Reference proteome</keyword>
<dbReference type="PANTHER" id="PTHR47385">
    <property type="entry name" value="CALPONIN"/>
    <property type="match status" value="1"/>
</dbReference>
<dbReference type="PROSITE" id="PS50021">
    <property type="entry name" value="CH"/>
    <property type="match status" value="1"/>
</dbReference>